<organism evidence="3 4">
    <name type="scientific">Ferruginivarius sediminum</name>
    <dbReference type="NCBI Taxonomy" id="2661937"/>
    <lineage>
        <taxon>Bacteria</taxon>
        <taxon>Pseudomonadati</taxon>
        <taxon>Pseudomonadota</taxon>
        <taxon>Alphaproteobacteria</taxon>
        <taxon>Rhodospirillales</taxon>
        <taxon>Rhodospirillaceae</taxon>
        <taxon>Ferruginivarius</taxon>
    </lineage>
</organism>
<comment type="caution">
    <text evidence="3">The sequence shown here is derived from an EMBL/GenBank/DDBJ whole genome shotgun (WGS) entry which is preliminary data.</text>
</comment>
<evidence type="ECO:0000256" key="2">
    <source>
        <dbReference type="SAM" id="MobiDB-lite"/>
    </source>
</evidence>
<keyword evidence="1" id="KW-0175">Coiled coil</keyword>
<reference evidence="3 4" key="1">
    <citation type="submission" date="2018-07" db="EMBL/GenBank/DDBJ databases">
        <title>Venubactetium sediminum gen. nov., sp. nov., isolated from a marine solar saltern.</title>
        <authorList>
            <person name="Wang S."/>
        </authorList>
    </citation>
    <scope>NUCLEOTIDE SEQUENCE [LARGE SCALE GENOMIC DNA]</scope>
    <source>
        <strain evidence="3 4">WD2A32</strain>
    </source>
</reference>
<dbReference type="EMBL" id="QPMH01000037">
    <property type="protein sequence ID" value="RDD60187.1"/>
    <property type="molecule type" value="Genomic_DNA"/>
</dbReference>
<accession>A0A369T7N4</accession>
<evidence type="ECO:0000256" key="1">
    <source>
        <dbReference type="SAM" id="Coils"/>
    </source>
</evidence>
<dbReference type="Proteomes" id="UP000253941">
    <property type="component" value="Unassembled WGS sequence"/>
</dbReference>
<sequence length="127" mass="14331">MPRSFYRFCECIREYDAVVERIRVVQRGACDEGRLAALDQTAERLARELDDLTTHFRDAMDQSQDHRIAYLAMTFALSNTAGRDRRRRAQPPGTAHARALARDNAGHRVATAHRRAGQPAPGAKPFL</sequence>
<feature type="coiled-coil region" evidence="1">
    <location>
        <begin position="35"/>
        <end position="62"/>
    </location>
</feature>
<evidence type="ECO:0000313" key="3">
    <source>
        <dbReference type="EMBL" id="RDD60187.1"/>
    </source>
</evidence>
<feature type="region of interest" description="Disordered" evidence="2">
    <location>
        <begin position="81"/>
        <end position="127"/>
    </location>
</feature>
<keyword evidence="4" id="KW-1185">Reference proteome</keyword>
<dbReference type="AlphaFoldDB" id="A0A369T7N4"/>
<gene>
    <name evidence="3" type="ORF">DRB17_19385</name>
</gene>
<protein>
    <submittedName>
        <fullName evidence="3">Uncharacterized protein</fullName>
    </submittedName>
</protein>
<proteinExistence type="predicted"/>
<name>A0A369T7N4_9PROT</name>
<evidence type="ECO:0000313" key="4">
    <source>
        <dbReference type="Proteomes" id="UP000253941"/>
    </source>
</evidence>